<dbReference type="PANTHER" id="PTHR30438">
    <property type="entry name" value="36 KDA ANTIGEN-RELATED"/>
    <property type="match status" value="1"/>
</dbReference>
<dbReference type="EMBL" id="FNZM01000032">
    <property type="protein sequence ID" value="SEK14869.1"/>
    <property type="molecule type" value="Genomic_DNA"/>
</dbReference>
<feature type="region of interest" description="Disordered" evidence="1">
    <location>
        <begin position="139"/>
        <end position="158"/>
    </location>
</feature>
<keyword evidence="2" id="KW-0812">Transmembrane</keyword>
<dbReference type="PRINTS" id="PR01490">
    <property type="entry name" value="RTXTOXIND"/>
</dbReference>
<organism evidence="4 5">
    <name type="scientific">Paraburkholderia tropica</name>
    <dbReference type="NCBI Taxonomy" id="92647"/>
    <lineage>
        <taxon>Bacteria</taxon>
        <taxon>Pseudomonadati</taxon>
        <taxon>Pseudomonadota</taxon>
        <taxon>Betaproteobacteria</taxon>
        <taxon>Burkholderiales</taxon>
        <taxon>Burkholderiaceae</taxon>
        <taxon>Paraburkholderia</taxon>
    </lineage>
</organism>
<dbReference type="Gene3D" id="2.40.50.100">
    <property type="match status" value="1"/>
</dbReference>
<feature type="transmembrane region" description="Helical" evidence="2">
    <location>
        <begin position="7"/>
        <end position="25"/>
    </location>
</feature>
<feature type="domain" description="Multidrug resistance protein MdtA-like alpha-helical hairpin" evidence="3">
    <location>
        <begin position="118"/>
        <end position="178"/>
    </location>
</feature>
<dbReference type="Pfam" id="PF25876">
    <property type="entry name" value="HH_MFP_RND"/>
    <property type="match status" value="1"/>
</dbReference>
<evidence type="ECO:0000259" key="3">
    <source>
        <dbReference type="Pfam" id="PF25876"/>
    </source>
</evidence>
<dbReference type="AlphaFoldDB" id="A0AAQ1JYC6"/>
<proteinExistence type="predicted"/>
<keyword evidence="2" id="KW-0472">Membrane</keyword>
<accession>A0AAQ1JYC6</accession>
<gene>
    <name evidence="4" type="ORF">SAMN05216550_13215</name>
</gene>
<keyword evidence="2" id="KW-1133">Transmembrane helix</keyword>
<reference evidence="4 5" key="1">
    <citation type="submission" date="2016-10" db="EMBL/GenBank/DDBJ databases">
        <authorList>
            <person name="Varghese N."/>
            <person name="Submissions S."/>
        </authorList>
    </citation>
    <scope>NUCLEOTIDE SEQUENCE [LARGE SCALE GENOMIC DNA]</scope>
    <source>
        <strain evidence="4 5">LMG 22274</strain>
    </source>
</reference>
<sequence>MQISARKVIPAVVVIVLAVGGYFGWRYYADRGPGAGFVNGNGRIEATEIDVATKLAGRVQDVLVKEGDFVEAGQVLAHMQVETLQAQRSEAVAQHQQAVNTDASAKATIALRESDQRAAEAVVAQRESELDAARRRLARSEKLSKEGASSMQELDDDRARVRSSQAAVAAAKAQVTAAAAAVSAAKAQQTGAVSAIAAAQATIDRVQADIQDSDLKAPRAGRVQYRVAQPGEVLGAGGKVLNMIDLADVYLTFFLPTNAAGRVSLGQDVHIILDAAPEWVIPAKVTFVSSTAQFTPKTVETQSEREKLMFRVKAQIDPVLLQAHLKYVKTGLPGVAWVKLDPDEEWPDKLKIKVP</sequence>
<evidence type="ECO:0000313" key="5">
    <source>
        <dbReference type="Proteomes" id="UP000183529"/>
    </source>
</evidence>
<name>A0AAQ1JYC6_9BURK</name>
<dbReference type="GeneID" id="61304732"/>
<evidence type="ECO:0000256" key="1">
    <source>
        <dbReference type="SAM" id="MobiDB-lite"/>
    </source>
</evidence>
<evidence type="ECO:0000256" key="2">
    <source>
        <dbReference type="SAM" id="Phobius"/>
    </source>
</evidence>
<dbReference type="SUPFAM" id="SSF111369">
    <property type="entry name" value="HlyD-like secretion proteins"/>
    <property type="match status" value="3"/>
</dbReference>
<dbReference type="Gene3D" id="2.40.30.170">
    <property type="match status" value="1"/>
</dbReference>
<dbReference type="PANTHER" id="PTHR30438:SF2">
    <property type="entry name" value="MEMBRANE PROTEIN"/>
    <property type="match status" value="1"/>
</dbReference>
<dbReference type="GO" id="GO:0005886">
    <property type="term" value="C:plasma membrane"/>
    <property type="evidence" value="ECO:0007669"/>
    <property type="project" value="TreeGrafter"/>
</dbReference>
<dbReference type="Proteomes" id="UP000183529">
    <property type="component" value="Unassembled WGS sequence"/>
</dbReference>
<dbReference type="InterPro" id="IPR058624">
    <property type="entry name" value="MdtA-like_HH"/>
</dbReference>
<dbReference type="RefSeq" id="WP_074987511.1">
    <property type="nucleotide sequence ID" value="NZ_CADFGN010000005.1"/>
</dbReference>
<comment type="caution">
    <text evidence="4">The sequence shown here is derived from an EMBL/GenBank/DDBJ whole genome shotgun (WGS) entry which is preliminary data.</text>
</comment>
<evidence type="ECO:0000313" key="4">
    <source>
        <dbReference type="EMBL" id="SEK14869.1"/>
    </source>
</evidence>
<protein>
    <submittedName>
        <fullName evidence="4">HlyD family secretion protein</fullName>
    </submittedName>
</protein>
<dbReference type="Gene3D" id="1.10.287.470">
    <property type="entry name" value="Helix hairpin bin"/>
    <property type="match status" value="1"/>
</dbReference>